<dbReference type="AlphaFoldDB" id="A0A1A9HYV5"/>
<gene>
    <name evidence="4" type="ORF">A8C56_05955</name>
</gene>
<name>A0A1A9HYV5_9BACT</name>
<evidence type="ECO:0000313" key="4">
    <source>
        <dbReference type="EMBL" id="ANH80588.1"/>
    </source>
</evidence>
<sequence>MKKKGFLQLCTGILSLLLCTRLYGQIENFSAQRIARIIPKEIDSVLTNPGIGFTTFQRFNGDTLNQGLEWTEGRPIVYQPFKGNLTNKEYPLTSIAYFRVYWRFLEPEKGRFNWKIIDQALLTAHERGQTLMLRVAPYGEGDDKDSDVPGWYRAMVGSKNEWFTDSAGWRVNPEDPRYAQYYGGMIAELGKRYDGHPDLEALDLSIVGFWGKAAALRSFPGKQGKLWWTPIQTILKRRL</sequence>
<reference evidence="4 5" key="1">
    <citation type="submission" date="2016-05" db="EMBL/GenBank/DDBJ databases">
        <title>Niabella ginsenosidivorans BS26 whole genome sequencing.</title>
        <authorList>
            <person name="Im W.T."/>
            <person name="Siddiqi M.Z."/>
        </authorList>
    </citation>
    <scope>NUCLEOTIDE SEQUENCE [LARGE SCALE GENOMIC DNA]</scope>
    <source>
        <strain evidence="4 5">BS26</strain>
    </source>
</reference>
<proteinExistence type="predicted"/>
<dbReference type="RefSeq" id="WP_067753316.1">
    <property type="nucleotide sequence ID" value="NZ_CP015772.1"/>
</dbReference>
<protein>
    <recommendedName>
        <fullName evidence="3">Glycoside hydrolase family 42 N-terminal domain-containing protein</fullName>
    </recommendedName>
</protein>
<evidence type="ECO:0000256" key="1">
    <source>
        <dbReference type="ARBA" id="ARBA00022801"/>
    </source>
</evidence>
<feature type="domain" description="Glycoside hydrolase family 42 N-terminal" evidence="3">
    <location>
        <begin position="93"/>
        <end position="201"/>
    </location>
</feature>
<dbReference type="SUPFAM" id="SSF51445">
    <property type="entry name" value="(Trans)glycosidases"/>
    <property type="match status" value="1"/>
</dbReference>
<dbReference type="InterPro" id="IPR013529">
    <property type="entry name" value="Glyco_hydro_42_N"/>
</dbReference>
<dbReference type="STRING" id="1176587.A8C56_05955"/>
<dbReference type="GO" id="GO:0004565">
    <property type="term" value="F:beta-galactosidase activity"/>
    <property type="evidence" value="ECO:0007669"/>
    <property type="project" value="InterPro"/>
</dbReference>
<evidence type="ECO:0000259" key="3">
    <source>
        <dbReference type="Pfam" id="PF02449"/>
    </source>
</evidence>
<dbReference type="InterPro" id="IPR017853">
    <property type="entry name" value="GH"/>
</dbReference>
<keyword evidence="2" id="KW-0326">Glycosidase</keyword>
<organism evidence="4 5">
    <name type="scientific">Niabella ginsenosidivorans</name>
    <dbReference type="NCBI Taxonomy" id="1176587"/>
    <lineage>
        <taxon>Bacteria</taxon>
        <taxon>Pseudomonadati</taxon>
        <taxon>Bacteroidota</taxon>
        <taxon>Chitinophagia</taxon>
        <taxon>Chitinophagales</taxon>
        <taxon>Chitinophagaceae</taxon>
        <taxon>Niabella</taxon>
    </lineage>
</organism>
<dbReference type="Gene3D" id="3.20.20.80">
    <property type="entry name" value="Glycosidases"/>
    <property type="match status" value="1"/>
</dbReference>
<dbReference type="GO" id="GO:0005975">
    <property type="term" value="P:carbohydrate metabolic process"/>
    <property type="evidence" value="ECO:0007669"/>
    <property type="project" value="InterPro"/>
</dbReference>
<keyword evidence="1" id="KW-0378">Hydrolase</keyword>
<dbReference type="KEGG" id="nia:A8C56_05955"/>
<dbReference type="EMBL" id="CP015772">
    <property type="protein sequence ID" value="ANH80588.1"/>
    <property type="molecule type" value="Genomic_DNA"/>
</dbReference>
<evidence type="ECO:0000256" key="2">
    <source>
        <dbReference type="ARBA" id="ARBA00023295"/>
    </source>
</evidence>
<dbReference type="Pfam" id="PF02449">
    <property type="entry name" value="Glyco_hydro_42"/>
    <property type="match status" value="1"/>
</dbReference>
<dbReference type="OrthoDB" id="3966260at2"/>
<keyword evidence="5" id="KW-1185">Reference proteome</keyword>
<dbReference type="GO" id="GO:0009341">
    <property type="term" value="C:beta-galactosidase complex"/>
    <property type="evidence" value="ECO:0007669"/>
    <property type="project" value="InterPro"/>
</dbReference>
<evidence type="ECO:0000313" key="5">
    <source>
        <dbReference type="Proteomes" id="UP000077667"/>
    </source>
</evidence>
<accession>A0A1A9HYV5</accession>
<dbReference type="Proteomes" id="UP000077667">
    <property type="component" value="Chromosome"/>
</dbReference>